<dbReference type="Proteomes" id="UP000243515">
    <property type="component" value="Unassembled WGS sequence"/>
</dbReference>
<feature type="compositionally biased region" description="Polar residues" evidence="1">
    <location>
        <begin position="312"/>
        <end position="326"/>
    </location>
</feature>
<feature type="compositionally biased region" description="Basic and acidic residues" evidence="1">
    <location>
        <begin position="267"/>
        <end position="298"/>
    </location>
</feature>
<dbReference type="SUPFAM" id="SSF47923">
    <property type="entry name" value="Ypt/Rab-GAP domain of gyp1p"/>
    <property type="match status" value="2"/>
</dbReference>
<feature type="region of interest" description="Disordered" evidence="1">
    <location>
        <begin position="186"/>
        <end position="239"/>
    </location>
</feature>
<evidence type="ECO:0000313" key="4">
    <source>
        <dbReference type="Proteomes" id="UP000243515"/>
    </source>
</evidence>
<accession>A0A232LVP8</accession>
<dbReference type="FunFam" id="1.10.472.80:FF:000050">
    <property type="entry name" value="GTPase activating protein (Gyp3)"/>
    <property type="match status" value="1"/>
</dbReference>
<dbReference type="PROSITE" id="PS50086">
    <property type="entry name" value="TBC_RABGAP"/>
    <property type="match status" value="1"/>
</dbReference>
<dbReference type="PANTHER" id="PTHR47219">
    <property type="entry name" value="RAB GTPASE-ACTIVATING PROTEIN 1-LIKE"/>
    <property type="match status" value="1"/>
</dbReference>
<dbReference type="InterPro" id="IPR035969">
    <property type="entry name" value="Rab-GAP_TBC_sf"/>
</dbReference>
<gene>
    <name evidence="3" type="ORF">Egran_04091</name>
</gene>
<organism evidence="3 4">
    <name type="scientific">Elaphomyces granulatus</name>
    <dbReference type="NCBI Taxonomy" id="519963"/>
    <lineage>
        <taxon>Eukaryota</taxon>
        <taxon>Fungi</taxon>
        <taxon>Dikarya</taxon>
        <taxon>Ascomycota</taxon>
        <taxon>Pezizomycotina</taxon>
        <taxon>Eurotiomycetes</taxon>
        <taxon>Eurotiomycetidae</taxon>
        <taxon>Eurotiales</taxon>
        <taxon>Elaphomycetaceae</taxon>
        <taxon>Elaphomyces</taxon>
    </lineage>
</organism>
<proteinExistence type="predicted"/>
<feature type="region of interest" description="Disordered" evidence="1">
    <location>
        <begin position="264"/>
        <end position="326"/>
    </location>
</feature>
<dbReference type="EMBL" id="NPHW01004298">
    <property type="protein sequence ID" value="OXV08144.1"/>
    <property type="molecule type" value="Genomic_DNA"/>
</dbReference>
<dbReference type="GO" id="GO:0031267">
    <property type="term" value="F:small GTPase binding"/>
    <property type="evidence" value="ECO:0007669"/>
    <property type="project" value="TreeGrafter"/>
</dbReference>
<reference evidence="3 4" key="1">
    <citation type="journal article" date="2015" name="Environ. Microbiol.">
        <title>Metagenome sequence of Elaphomyces granulatus from sporocarp tissue reveals Ascomycota ectomycorrhizal fingerprints of genome expansion and a Proteobacteria-rich microbiome.</title>
        <authorList>
            <person name="Quandt C.A."/>
            <person name="Kohler A."/>
            <person name="Hesse C.N."/>
            <person name="Sharpton T.J."/>
            <person name="Martin F."/>
            <person name="Spatafora J.W."/>
        </authorList>
    </citation>
    <scope>NUCLEOTIDE SEQUENCE [LARGE SCALE GENOMIC DNA]</scope>
    <source>
        <strain evidence="3 4">OSC145934</strain>
    </source>
</reference>
<dbReference type="Gene3D" id="1.10.472.80">
    <property type="entry name" value="Ypt/Rab-GAP domain of gyp1p, domain 3"/>
    <property type="match status" value="1"/>
</dbReference>
<feature type="domain" description="Rab-GAP TBC" evidence="2">
    <location>
        <begin position="412"/>
        <end position="643"/>
    </location>
</feature>
<dbReference type="Pfam" id="PF00566">
    <property type="entry name" value="RabGAP-TBC"/>
    <property type="match status" value="1"/>
</dbReference>
<dbReference type="InterPro" id="IPR050302">
    <property type="entry name" value="Rab_GAP_TBC_domain"/>
</dbReference>
<dbReference type="OrthoDB" id="44736at2759"/>
<dbReference type="Gene3D" id="1.10.8.270">
    <property type="entry name" value="putative rabgap domain of human tbc1 domain family member 14 like domains"/>
    <property type="match status" value="1"/>
</dbReference>
<dbReference type="SMART" id="SM00164">
    <property type="entry name" value="TBC"/>
    <property type="match status" value="1"/>
</dbReference>
<evidence type="ECO:0000256" key="1">
    <source>
        <dbReference type="SAM" id="MobiDB-lite"/>
    </source>
</evidence>
<keyword evidence="4" id="KW-1185">Reference proteome</keyword>
<feature type="compositionally biased region" description="Polar residues" evidence="1">
    <location>
        <begin position="60"/>
        <end position="70"/>
    </location>
</feature>
<evidence type="ECO:0000259" key="2">
    <source>
        <dbReference type="PROSITE" id="PS50086"/>
    </source>
</evidence>
<name>A0A232LVP8_9EURO</name>
<evidence type="ECO:0000313" key="3">
    <source>
        <dbReference type="EMBL" id="OXV08144.1"/>
    </source>
</evidence>
<dbReference type="InterPro" id="IPR000195">
    <property type="entry name" value="Rab-GAP-TBC_dom"/>
</dbReference>
<comment type="caution">
    <text evidence="3">The sequence shown here is derived from an EMBL/GenBank/DDBJ whole genome shotgun (WGS) entry which is preliminary data.</text>
</comment>
<feature type="compositionally biased region" description="Low complexity" evidence="1">
    <location>
        <begin position="186"/>
        <end position="197"/>
    </location>
</feature>
<dbReference type="PANTHER" id="PTHR47219:SF20">
    <property type="entry name" value="TBC1 DOMAIN FAMILY MEMBER 2B"/>
    <property type="match status" value="1"/>
</dbReference>
<dbReference type="AlphaFoldDB" id="A0A232LVP8"/>
<protein>
    <recommendedName>
        <fullName evidence="2">Rab-GAP TBC domain-containing protein</fullName>
    </recommendedName>
</protein>
<dbReference type="GO" id="GO:0005096">
    <property type="term" value="F:GTPase activator activity"/>
    <property type="evidence" value="ECO:0007669"/>
    <property type="project" value="TreeGrafter"/>
</dbReference>
<feature type="region of interest" description="Disordered" evidence="1">
    <location>
        <begin position="1"/>
        <end position="155"/>
    </location>
</feature>
<sequence>MVTQTGDCPNYSPDDDDGTSGTPQRRKSVSRVSPDHRAIATRFKSPITPADSRPSPSVRLKQSQRGSPVSFQDGEKLSSPEPPANSPQGYTRLGFRSPSFPLDDPADNRQWPLGSGDVTAHSQSEARPAQGGLRMSMSMSKIRSKAQSPLLVQRQRTEHQYHNPNFPRLSPHISADLQDNEILRSSLNSGITSGSSIEHASGTERSSSVWTKHSSITDLSPDGLSETDEGMSVEDAIAMYLDESNDMSEDVPLADIPEVPNVAASSNEHEGKHGPSDSPIARDSDSVDESKTWPERRTGSINKSAEDGSIMSAKSQDQRSLNCSPESISVLPGEVPPSLLTSTETHDQYGFRKATHYIPLSQYESWTRPYSTFLRERKMKWTKLLEDSGLSPMMPITFPPKSSKIKRYIRKGIPSEYRGSAWFYYAGGFDHLYRNPGYYERLVKQAMESPTNDDKEHIERDLHRTFPDNIHFKPEAQAQSESGSYSGSSNPKYRFVTFETQMIQSLRRVLYAFALHNPRIGYTQSLNFITGLLLLFLPEERAFWLLHIITSQYLPGTHEISLEGANIDLWILMILLKESMPGIYTKLASAGPTVTRTKLPTLTLKTRLPDITLGLTNWLMSLFIGSLPLETTLRVWDVFFYEGSKTFFRVALAIFKASEKEILAVSDPTEVFQIVQTVPKRLLDVNSLLEDSFTRRYRVGQRRINSLREARRAAIREEKMRLSLIAGKQLASTERTSKAPRTRPWAKVPFKF</sequence>
<feature type="compositionally biased region" description="Polar residues" evidence="1">
    <location>
        <begin position="203"/>
        <end position="218"/>
    </location>
</feature>